<sequence>MAGFWDGSKLQGLESYPTRRTIGTSLLHRDKVNSLRKKEQDFTPAKEVYCVQPWPVAGLVDNYQITRRLHPWSVRPPQLAIKSSLLLLLLTCHENDTIGRVLGARQGTRNLQANIAHDCAVLYASSPLGKTDSRIVLSSQVHSLGLESVVAAVVHVSSEN</sequence>
<dbReference type="EMBL" id="JAAALK010000283">
    <property type="protein sequence ID" value="KAG8071913.1"/>
    <property type="molecule type" value="Genomic_DNA"/>
</dbReference>
<dbReference type="AlphaFoldDB" id="A0A8J5W1Y3"/>
<gene>
    <name evidence="1" type="ORF">GUJ93_ZPchr0006g42825</name>
</gene>
<dbReference type="Proteomes" id="UP000729402">
    <property type="component" value="Unassembled WGS sequence"/>
</dbReference>
<evidence type="ECO:0000313" key="2">
    <source>
        <dbReference type="Proteomes" id="UP000729402"/>
    </source>
</evidence>
<protein>
    <submittedName>
        <fullName evidence="1">Uncharacterized protein</fullName>
    </submittedName>
</protein>
<name>A0A8J5W1Y3_ZIZPA</name>
<keyword evidence="2" id="KW-1185">Reference proteome</keyword>
<evidence type="ECO:0000313" key="1">
    <source>
        <dbReference type="EMBL" id="KAG8071913.1"/>
    </source>
</evidence>
<reference evidence="1" key="1">
    <citation type="journal article" date="2021" name="bioRxiv">
        <title>Whole Genome Assembly and Annotation of Northern Wild Rice, Zizania palustris L., Supports a Whole Genome Duplication in the Zizania Genus.</title>
        <authorList>
            <person name="Haas M."/>
            <person name="Kono T."/>
            <person name="Macchietto M."/>
            <person name="Millas R."/>
            <person name="McGilp L."/>
            <person name="Shao M."/>
            <person name="Duquette J."/>
            <person name="Hirsch C.N."/>
            <person name="Kimball J."/>
        </authorList>
    </citation>
    <scope>NUCLEOTIDE SEQUENCE</scope>
    <source>
        <tissue evidence="1">Fresh leaf tissue</tissue>
    </source>
</reference>
<comment type="caution">
    <text evidence="1">The sequence shown here is derived from an EMBL/GenBank/DDBJ whole genome shotgun (WGS) entry which is preliminary data.</text>
</comment>
<organism evidence="1 2">
    <name type="scientific">Zizania palustris</name>
    <name type="common">Northern wild rice</name>
    <dbReference type="NCBI Taxonomy" id="103762"/>
    <lineage>
        <taxon>Eukaryota</taxon>
        <taxon>Viridiplantae</taxon>
        <taxon>Streptophyta</taxon>
        <taxon>Embryophyta</taxon>
        <taxon>Tracheophyta</taxon>
        <taxon>Spermatophyta</taxon>
        <taxon>Magnoliopsida</taxon>
        <taxon>Liliopsida</taxon>
        <taxon>Poales</taxon>
        <taxon>Poaceae</taxon>
        <taxon>BOP clade</taxon>
        <taxon>Oryzoideae</taxon>
        <taxon>Oryzeae</taxon>
        <taxon>Zizaniinae</taxon>
        <taxon>Zizania</taxon>
    </lineage>
</organism>
<accession>A0A8J5W1Y3</accession>
<reference evidence="1" key="2">
    <citation type="submission" date="2021-02" db="EMBL/GenBank/DDBJ databases">
        <authorList>
            <person name="Kimball J.A."/>
            <person name="Haas M.W."/>
            <person name="Macchietto M."/>
            <person name="Kono T."/>
            <person name="Duquette J."/>
            <person name="Shao M."/>
        </authorList>
    </citation>
    <scope>NUCLEOTIDE SEQUENCE</scope>
    <source>
        <tissue evidence="1">Fresh leaf tissue</tissue>
    </source>
</reference>
<proteinExistence type="predicted"/>